<dbReference type="HOGENOM" id="CLU_921352_0_0_1"/>
<feature type="region of interest" description="Disordered" evidence="1">
    <location>
        <begin position="281"/>
        <end position="302"/>
    </location>
</feature>
<dbReference type="AlphaFoldDB" id="E9CSK7"/>
<dbReference type="Proteomes" id="UP000002497">
    <property type="component" value="Unassembled WGS sequence"/>
</dbReference>
<dbReference type="VEuPathDB" id="FungiDB:CPSG_00566"/>
<sequence length="302" mass="32609">MISLPCSRYLEPLTVKGNPPLTRRRELDGHTIFTRGPCLNCGFAWPDGLATLPSVSRPGPAFKDPVANWKKARPDQTPEDSTSKSGITGNDSQAVGEKNPPPSWMAIGDPGPKISIPAIREHSWAVESSRVCLLTRSIFSVWWGGKESGHFRLHHGGRGGPKVPDPGVSRLLSSLLGASLSSNGHGIVPGSCGREKRRPLSNPEPQSPRGGPGSTWTAHRDGPASNRVGVTPSIRQATAARWWVIGLSERSAAPLVIPRHWTRQKRWWRQLAGFSSAGTASVHTTAGFNDKSGKKIPFFPQP</sequence>
<keyword evidence="3" id="KW-1185">Reference proteome</keyword>
<evidence type="ECO:0000256" key="1">
    <source>
        <dbReference type="SAM" id="MobiDB-lite"/>
    </source>
</evidence>
<feature type="compositionally biased region" description="Polar residues" evidence="1">
    <location>
        <begin position="79"/>
        <end position="93"/>
    </location>
</feature>
<protein>
    <submittedName>
        <fullName evidence="2">Uncharacterized protein</fullName>
    </submittedName>
</protein>
<organism evidence="3">
    <name type="scientific">Coccidioides posadasii (strain RMSCC 757 / Silveira)</name>
    <name type="common">Valley fever fungus</name>
    <dbReference type="NCBI Taxonomy" id="443226"/>
    <lineage>
        <taxon>Eukaryota</taxon>
        <taxon>Fungi</taxon>
        <taxon>Dikarya</taxon>
        <taxon>Ascomycota</taxon>
        <taxon>Pezizomycotina</taxon>
        <taxon>Eurotiomycetes</taxon>
        <taxon>Eurotiomycetidae</taxon>
        <taxon>Onygenales</taxon>
        <taxon>Onygenaceae</taxon>
        <taxon>Coccidioides</taxon>
    </lineage>
</organism>
<feature type="region of interest" description="Disordered" evidence="1">
    <location>
        <begin position="56"/>
        <end position="104"/>
    </location>
</feature>
<proteinExistence type="predicted"/>
<evidence type="ECO:0000313" key="2">
    <source>
        <dbReference type="EMBL" id="EFW22667.1"/>
    </source>
</evidence>
<dbReference type="VEuPathDB" id="FungiDB:D8B26_006260"/>
<dbReference type="EMBL" id="GL636486">
    <property type="protein sequence ID" value="EFW22667.1"/>
    <property type="molecule type" value="Genomic_DNA"/>
</dbReference>
<reference evidence="3" key="2">
    <citation type="submission" date="2010-03" db="EMBL/GenBank/DDBJ databases">
        <title>The genome sequence of Coccidioides posadasii strain Silveira.</title>
        <authorList>
            <consortium name="The Broad Institute Genome Sequencing Center for Infectious Disease"/>
            <person name="Neafsey D."/>
            <person name="Orbach M."/>
            <person name="Henn M.R."/>
            <person name="Cole G.T."/>
            <person name="Galgiani J."/>
            <person name="Gardner M.J."/>
            <person name="Kirkland T.N."/>
            <person name="Taylor J.W."/>
            <person name="Young S.K."/>
            <person name="Zeng Q."/>
            <person name="Koehrsen M."/>
            <person name="Alvarado L."/>
            <person name="Berlin A."/>
            <person name="Borenstein D."/>
            <person name="Chapman S.B."/>
            <person name="Chen Z."/>
            <person name="Engels R."/>
            <person name="Freedman E."/>
            <person name="Gellesch M."/>
            <person name="Goldberg J."/>
            <person name="Griggs A."/>
            <person name="Gujja S."/>
            <person name="Heilman E."/>
            <person name="Heiman D."/>
            <person name="Howarth C."/>
            <person name="Jen D."/>
            <person name="Larson L."/>
            <person name="Mehta T."/>
            <person name="Neiman D."/>
            <person name="Park D."/>
            <person name="Pearson M."/>
            <person name="Richards J."/>
            <person name="Roberts A."/>
            <person name="Saif S."/>
            <person name="Shea T."/>
            <person name="Shenoy N."/>
            <person name="Sisk P."/>
            <person name="Stolte C."/>
            <person name="Sykes S."/>
            <person name="Walk T."/>
            <person name="White J."/>
            <person name="Yandava C."/>
            <person name="Haas B."/>
            <person name="Nusbaum C."/>
            <person name="Birren B."/>
        </authorList>
    </citation>
    <scope>NUCLEOTIDE SEQUENCE [LARGE SCALE GENOMIC DNA]</scope>
    <source>
        <strain evidence="3">RMSCC 757 / Silveira</strain>
    </source>
</reference>
<evidence type="ECO:0000313" key="3">
    <source>
        <dbReference type="Proteomes" id="UP000002497"/>
    </source>
</evidence>
<accession>E9CSK7</accession>
<feature type="region of interest" description="Disordered" evidence="1">
    <location>
        <begin position="186"/>
        <end position="232"/>
    </location>
</feature>
<reference evidence="3" key="1">
    <citation type="journal article" date="2010" name="Genome Res.">
        <title>Population genomic sequencing of Coccidioides fungi reveals recent hybridization and transposon control.</title>
        <authorList>
            <person name="Neafsey D.E."/>
            <person name="Barker B.M."/>
            <person name="Sharpton T.J."/>
            <person name="Stajich J.E."/>
            <person name="Park D.J."/>
            <person name="Whiston E."/>
            <person name="Hung C.-Y."/>
            <person name="McMahan C."/>
            <person name="White J."/>
            <person name="Sykes S."/>
            <person name="Heiman D."/>
            <person name="Young S."/>
            <person name="Zeng Q."/>
            <person name="Abouelleil A."/>
            <person name="Aftuck L."/>
            <person name="Bessette D."/>
            <person name="Brown A."/>
            <person name="FitzGerald M."/>
            <person name="Lui A."/>
            <person name="Macdonald J.P."/>
            <person name="Priest M."/>
            <person name="Orbach M.J."/>
            <person name="Galgiani J.N."/>
            <person name="Kirkland T.N."/>
            <person name="Cole G.T."/>
            <person name="Birren B.W."/>
            <person name="Henn M.R."/>
            <person name="Taylor J.W."/>
            <person name="Rounsley S.D."/>
        </authorList>
    </citation>
    <scope>NUCLEOTIDE SEQUENCE [LARGE SCALE GENOMIC DNA]</scope>
    <source>
        <strain evidence="3">RMSCC 757 / Silveira</strain>
    </source>
</reference>
<gene>
    <name evidence="2" type="ORF">CPSG_00566</name>
</gene>
<name>E9CSK7_COCPS</name>